<reference evidence="2" key="1">
    <citation type="submission" date="2019-10" db="EMBL/GenBank/DDBJ databases">
        <title>The sequence and de novo assembly of the wild yak genome.</title>
        <authorList>
            <person name="Liu Y."/>
        </authorList>
    </citation>
    <scope>NUCLEOTIDE SEQUENCE [LARGE SCALE GENOMIC DNA]</scope>
    <source>
        <strain evidence="2">WY2019</strain>
    </source>
</reference>
<keyword evidence="3" id="KW-1185">Reference proteome</keyword>
<dbReference type="PANTHER" id="PTHR23317:SF74">
    <property type="entry name" value="DEDICATOR OF CYTOKINESIS PROTEIN 8"/>
    <property type="match status" value="1"/>
</dbReference>
<dbReference type="InterPro" id="IPR026791">
    <property type="entry name" value="DOCK"/>
</dbReference>
<dbReference type="GO" id="GO:1903905">
    <property type="term" value="P:positive regulation of establishment of T cell polarity"/>
    <property type="evidence" value="ECO:0007669"/>
    <property type="project" value="TreeGrafter"/>
</dbReference>
<comment type="caution">
    <text evidence="2">The sequence shown here is derived from an EMBL/GenBank/DDBJ whole genome shotgun (WGS) entry which is preliminary data.</text>
</comment>
<accession>A0A6B0QUK5</accession>
<dbReference type="GO" id="GO:2000406">
    <property type="term" value="P:positive regulation of T cell migration"/>
    <property type="evidence" value="ECO:0007669"/>
    <property type="project" value="TreeGrafter"/>
</dbReference>
<name>A0A6B0QUK5_9CETA</name>
<dbReference type="Pfam" id="PF11878">
    <property type="entry name" value="DOCK_C-D_N"/>
    <property type="match status" value="1"/>
</dbReference>
<evidence type="ECO:0000259" key="1">
    <source>
        <dbReference type="Pfam" id="PF11878"/>
    </source>
</evidence>
<sequence>MATLPSAERRAFALKINRYSSAEIRKQFTLPPNLGQYHRQSISTSGFPSLQLPQFYDPVEPVDFEGLLMTHLNSLDVELAQELGDFSEDDLDVAFTPKECRTLQPSLPEEGVELDPHVRDCVQTYIREWLIVNRKYGHGHEVNSRTFPSDLKIKSYIYDLKTNDFASLSPSPSFCLLFNNNNERNQGSSEVCSFKKTGSRKDFHKTLQKQTFESETLECSEPSAQAGPRHLSVLCDVSGKGPNTACDFDLRSLQPDPRLENLVQQVSAEDFEKQNEEARRTNRQAELFALYPSVDEEDAVEIRPVPECPKEHLGNRILVKLLTLKFEIEIEPLFASIALYDVKERKKISENFHCDLNSDQFKGFLRAHTPSVASSSQARSAVFSVTYPSSDIYLVAKIEKVLQQGEIGDCAEPYMVIKESDGGKSKDKIEKLKLQAESFCQRLGKYRMPFAWAPISLASFFNVSTLDREVTDVESMVGKLFNWKGSAGERRTLSQSRRLSERAFSLEENGVGSNFKTLTINSFFKQEGDRLSDEDLFKFLADYKRSSSLQRRVKSIPGLLKLEISLAPETINCCLTPEMLPVRPFPENRGRPHKEILEFPIREVYVPHTVYSRTRNALVHLLIQKCRSAEEDKSERITLDPTWHHEKQTHKCKVNIL</sequence>
<gene>
    <name evidence="2" type="ORF">E5288_WYG000289</name>
</gene>
<dbReference type="GO" id="GO:0005085">
    <property type="term" value="F:guanyl-nucleotide exchange factor activity"/>
    <property type="evidence" value="ECO:0007669"/>
    <property type="project" value="InterPro"/>
</dbReference>
<dbReference type="Proteomes" id="UP000322234">
    <property type="component" value="Unassembled WGS sequence"/>
</dbReference>
<dbReference type="InterPro" id="IPR021816">
    <property type="entry name" value="DOCK_C/D_N"/>
</dbReference>
<dbReference type="AlphaFoldDB" id="A0A6B0QUK5"/>
<feature type="domain" description="Dedicator of cytokinesis C/D N-terminal" evidence="1">
    <location>
        <begin position="57"/>
        <end position="138"/>
    </location>
</feature>
<organism evidence="2 3">
    <name type="scientific">Bos mutus</name>
    <name type="common">wild yak</name>
    <dbReference type="NCBI Taxonomy" id="72004"/>
    <lineage>
        <taxon>Eukaryota</taxon>
        <taxon>Metazoa</taxon>
        <taxon>Chordata</taxon>
        <taxon>Craniata</taxon>
        <taxon>Vertebrata</taxon>
        <taxon>Euteleostomi</taxon>
        <taxon>Mammalia</taxon>
        <taxon>Eutheria</taxon>
        <taxon>Laurasiatheria</taxon>
        <taxon>Artiodactyla</taxon>
        <taxon>Ruminantia</taxon>
        <taxon>Pecora</taxon>
        <taxon>Bovidae</taxon>
        <taxon>Bovinae</taxon>
        <taxon>Bos</taxon>
    </lineage>
</organism>
<proteinExistence type="predicted"/>
<evidence type="ECO:0000313" key="2">
    <source>
        <dbReference type="EMBL" id="MXQ79033.1"/>
    </source>
</evidence>
<protein>
    <recommendedName>
        <fullName evidence="1">Dedicator of cytokinesis C/D N-terminal domain-containing protein</fullName>
    </recommendedName>
</protein>
<dbReference type="GO" id="GO:0007264">
    <property type="term" value="P:small GTPase-mediated signal transduction"/>
    <property type="evidence" value="ECO:0007669"/>
    <property type="project" value="InterPro"/>
</dbReference>
<dbReference type="EMBL" id="VBQZ03000001">
    <property type="protein sequence ID" value="MXQ79033.1"/>
    <property type="molecule type" value="Genomic_DNA"/>
</dbReference>
<evidence type="ECO:0000313" key="3">
    <source>
        <dbReference type="Proteomes" id="UP000322234"/>
    </source>
</evidence>
<dbReference type="GO" id="GO:0031252">
    <property type="term" value="C:cell leading edge"/>
    <property type="evidence" value="ECO:0007669"/>
    <property type="project" value="TreeGrafter"/>
</dbReference>
<dbReference type="PANTHER" id="PTHR23317">
    <property type="entry name" value="DEDICATOR OF CYTOKINESIS DOCK"/>
    <property type="match status" value="1"/>
</dbReference>